<dbReference type="AlphaFoldDB" id="A0AAD5RFE5"/>
<reference evidence="2" key="1">
    <citation type="submission" date="2022-07" db="EMBL/GenBank/DDBJ databases">
        <title>Draft genome sequence of Zalerion maritima ATCC 34329, a (micro)plastics degrading marine fungus.</title>
        <authorList>
            <person name="Paco A."/>
            <person name="Goncalves M.F.M."/>
            <person name="Rocha-Santos T.A.P."/>
            <person name="Alves A."/>
        </authorList>
    </citation>
    <scope>NUCLEOTIDE SEQUENCE</scope>
    <source>
        <strain evidence="2">ATCC 34329</strain>
    </source>
</reference>
<dbReference type="Proteomes" id="UP001201980">
    <property type="component" value="Unassembled WGS sequence"/>
</dbReference>
<feature type="compositionally biased region" description="Basic and acidic residues" evidence="1">
    <location>
        <begin position="210"/>
        <end position="219"/>
    </location>
</feature>
<organism evidence="2 3">
    <name type="scientific">Zalerion maritima</name>
    <dbReference type="NCBI Taxonomy" id="339359"/>
    <lineage>
        <taxon>Eukaryota</taxon>
        <taxon>Fungi</taxon>
        <taxon>Dikarya</taxon>
        <taxon>Ascomycota</taxon>
        <taxon>Pezizomycotina</taxon>
        <taxon>Sordariomycetes</taxon>
        <taxon>Lulworthiomycetidae</taxon>
        <taxon>Lulworthiales</taxon>
        <taxon>Lulworthiaceae</taxon>
        <taxon>Zalerion</taxon>
    </lineage>
</organism>
<evidence type="ECO:0000256" key="1">
    <source>
        <dbReference type="SAM" id="MobiDB-lite"/>
    </source>
</evidence>
<feature type="region of interest" description="Disordered" evidence="1">
    <location>
        <begin position="152"/>
        <end position="219"/>
    </location>
</feature>
<name>A0AAD5RFE5_9PEZI</name>
<evidence type="ECO:0000313" key="3">
    <source>
        <dbReference type="Proteomes" id="UP001201980"/>
    </source>
</evidence>
<gene>
    <name evidence="2" type="ORF">MKZ38_010513</name>
</gene>
<dbReference type="EMBL" id="JAKWBI020000939">
    <property type="protein sequence ID" value="KAJ2891941.1"/>
    <property type="molecule type" value="Genomic_DNA"/>
</dbReference>
<sequence length="243" mass="26007">MSVREVHGAIQQALTSSPECCISCGASLGVGLWKPSTCGRTACVSGFLDSAPFQIQLHHIFVDPDSIDLMLMSVYTASTGNASSHILKGCPISIEAVPMMIDSMPPLSTLAANPGRALAAISRGPLGGEKHKLLAWLCNSFRGFPRVGPPTSTKYPACPERAPVPRRAKQPGAGEVVQRPRREQRTCFPRNRPLASFLHSPGRAGGGEPRAADGERCGERGRSLHCHREASVHGMQLAQQLIR</sequence>
<proteinExistence type="predicted"/>
<comment type="caution">
    <text evidence="2">The sequence shown here is derived from an EMBL/GenBank/DDBJ whole genome shotgun (WGS) entry which is preliminary data.</text>
</comment>
<accession>A0AAD5RFE5</accession>
<evidence type="ECO:0000313" key="2">
    <source>
        <dbReference type="EMBL" id="KAJ2891941.1"/>
    </source>
</evidence>
<keyword evidence="3" id="KW-1185">Reference proteome</keyword>
<protein>
    <submittedName>
        <fullName evidence="2">Uncharacterized protein</fullName>
    </submittedName>
</protein>